<dbReference type="eggNOG" id="arCOG04469">
    <property type="taxonomic scope" value="Archaea"/>
</dbReference>
<feature type="transmembrane region" description="Helical" evidence="1">
    <location>
        <begin position="221"/>
        <end position="246"/>
    </location>
</feature>
<dbReference type="RefSeq" id="WP_011973539.1">
    <property type="nucleotide sequence ID" value="NC_009635.1"/>
</dbReference>
<name>A6UV85_META3</name>
<feature type="transmembrane region" description="Helical" evidence="1">
    <location>
        <begin position="95"/>
        <end position="120"/>
    </location>
</feature>
<dbReference type="OrthoDB" id="53365at2157"/>
<gene>
    <name evidence="3" type="ordered locus">Maeo_0824</name>
</gene>
<feature type="transmembrane region" description="Helical" evidence="1">
    <location>
        <begin position="359"/>
        <end position="376"/>
    </location>
</feature>
<feature type="transmembrane region" description="Helical" evidence="1">
    <location>
        <begin position="154"/>
        <end position="172"/>
    </location>
</feature>
<dbReference type="Pfam" id="PF01970">
    <property type="entry name" value="TctA"/>
    <property type="match status" value="1"/>
</dbReference>
<keyword evidence="4" id="KW-1185">Reference proteome</keyword>
<evidence type="ECO:0000313" key="3">
    <source>
        <dbReference type="EMBL" id="ABR56407.1"/>
    </source>
</evidence>
<feature type="transmembrane region" description="Helical" evidence="1">
    <location>
        <begin position="302"/>
        <end position="324"/>
    </location>
</feature>
<feature type="transmembrane region" description="Helical" evidence="1">
    <location>
        <begin position="6"/>
        <end position="24"/>
    </location>
</feature>
<protein>
    <recommendedName>
        <fullName evidence="2">DUF112 domain-containing protein</fullName>
    </recommendedName>
</protein>
<dbReference type="HOGENOM" id="CLU_043916_1_0_2"/>
<dbReference type="GeneID" id="5327640"/>
<keyword evidence="1" id="KW-1133">Transmembrane helix</keyword>
<organism evidence="3 4">
    <name type="scientific">Methanococcus aeolicus (strain ATCC BAA-1280 / DSM 17508 / OCM 812 / Nankai-3)</name>
    <dbReference type="NCBI Taxonomy" id="419665"/>
    <lineage>
        <taxon>Archaea</taxon>
        <taxon>Methanobacteriati</taxon>
        <taxon>Methanobacteriota</taxon>
        <taxon>Methanomada group</taxon>
        <taxon>Methanococci</taxon>
        <taxon>Methanococcales</taxon>
        <taxon>Methanococcaceae</taxon>
        <taxon>Methanococcus</taxon>
    </lineage>
</organism>
<evidence type="ECO:0000313" key="4">
    <source>
        <dbReference type="Proteomes" id="UP000001106"/>
    </source>
</evidence>
<feature type="transmembrane region" description="Helical" evidence="1">
    <location>
        <begin position="127"/>
        <end position="148"/>
    </location>
</feature>
<reference evidence="3" key="1">
    <citation type="submission" date="2007-06" db="EMBL/GenBank/DDBJ databases">
        <title>Complete sequence of Methanococcus aeolicus Nankai-3.</title>
        <authorList>
            <consortium name="US DOE Joint Genome Institute"/>
            <person name="Copeland A."/>
            <person name="Lucas S."/>
            <person name="Lapidus A."/>
            <person name="Barry K."/>
            <person name="Glavina del Rio T."/>
            <person name="Dalin E."/>
            <person name="Tice H."/>
            <person name="Pitluck S."/>
            <person name="Chain P."/>
            <person name="Malfatti S."/>
            <person name="Shin M."/>
            <person name="Vergez L."/>
            <person name="Schmutz J."/>
            <person name="Larimer F."/>
            <person name="Land M."/>
            <person name="Hauser L."/>
            <person name="Kyrpides N."/>
            <person name="Lykidis A."/>
            <person name="Sieprawska-Lupa M."/>
            <person name="Whitman W.B."/>
            <person name="Richardson P."/>
        </authorList>
    </citation>
    <scope>NUCLEOTIDE SEQUENCE [LARGE SCALE GENOMIC DNA]</scope>
    <source>
        <strain evidence="3">Nankai-3</strain>
    </source>
</reference>
<dbReference type="PANTHER" id="PTHR42204:SF1">
    <property type="entry name" value="INTEGRAL MEMBRANE PROTEIN"/>
    <property type="match status" value="1"/>
</dbReference>
<feature type="transmembrane region" description="Helical" evidence="1">
    <location>
        <begin position="36"/>
        <end position="61"/>
    </location>
</feature>
<evidence type="ECO:0000259" key="2">
    <source>
        <dbReference type="Pfam" id="PF01970"/>
    </source>
</evidence>
<feature type="transmembrane region" description="Helical" evidence="1">
    <location>
        <begin position="336"/>
        <end position="353"/>
    </location>
</feature>
<dbReference type="AlphaFoldDB" id="A6UV85"/>
<keyword evidence="1" id="KW-0812">Transmembrane</keyword>
<dbReference type="EMBL" id="CP000743">
    <property type="protein sequence ID" value="ABR56407.1"/>
    <property type="molecule type" value="Genomic_DNA"/>
</dbReference>
<feature type="transmembrane region" description="Helical" evidence="1">
    <location>
        <begin position="258"/>
        <end position="282"/>
    </location>
</feature>
<feature type="domain" description="DUF112" evidence="2">
    <location>
        <begin position="9"/>
        <end position="386"/>
    </location>
</feature>
<dbReference type="InterPro" id="IPR002823">
    <property type="entry name" value="DUF112_TM"/>
</dbReference>
<dbReference type="PANTHER" id="PTHR42204">
    <property type="entry name" value="INTEGRAL MEMBRANE PROTEIN"/>
    <property type="match status" value="1"/>
</dbReference>
<dbReference type="STRING" id="419665.Maeo_0824"/>
<proteinExistence type="predicted"/>
<accession>A6UV85</accession>
<keyword evidence="1" id="KW-0472">Membrane</keyword>
<dbReference type="KEGG" id="mae:Maeo_0824"/>
<evidence type="ECO:0000256" key="1">
    <source>
        <dbReference type="SAM" id="Phobius"/>
    </source>
</evidence>
<dbReference type="Proteomes" id="UP000001106">
    <property type="component" value="Chromosome"/>
</dbReference>
<sequence>MNNLTDIPFLFMGGICGIFTGLLPGIHPNTILPISFVFLPIIPTNSFTSFLIGMVITHYFINYIPSAFIGAPDDETAVSVIPLHNLTKNGEGYEGIILCGMGGFIGIIFSLCFLFLILLLNFDLNGLYALFKPFIPFVLLLLIIITVIFSSNKIWSIIIMVLSGILGFVVLYNGPPIENILTPLFTGMFAIPLLIENLKTSKLTHQIISFPEFDLSHLKSAIAGTVGGFFRIFLPAIGGAQINFFLSKIIKENDIKNFLVSQGSITLSNEVFSVLALLLIGTGRSGTAIAMKDLNINLNYDIAIYMLIIAGFGFFALCFVAKYFLRYMNKVDYGKISFYLLIFCSAVIFVLGYFSNYLIYYLIVYMVSVFLGILCVKTKVNMSYMMCVLVLPTVLYYLIR</sequence>